<evidence type="ECO:0000313" key="1">
    <source>
        <dbReference type="EMBL" id="KAF9789321.1"/>
    </source>
</evidence>
<sequence length="315" mass="35617">LQSIRSVHVHEPVTACKRLVVISRVGSTRTLPGLCWLQSSGFLTVATMSVVKTLMSSLTAYELFASRLWHRMRVKIKQSFHGGTSKVSTASPSLITKLPQDLVEVIISYFIYNTSTLLACSTTCYSWYIASVPHLHHSLMTYNSDREYAWPKLLQQSYKLSLLPLVKRFRFRVHVIGFTPKLLNSLTLRYFSALTNLQDLGIDHLQVFAFMPIIQQCFGHLLPKLQFLALKEPKDTCCQLLYFIGLFPNLQDLKLHCCRSIGEPKAPADATLIPLSTPPLRGWLRLVCFKEDEIVKDMVTLFGGLCVRVVGLLTV</sequence>
<dbReference type="AlphaFoldDB" id="A0A9P6HL63"/>
<proteinExistence type="predicted"/>
<name>A0A9P6HL63_9AGAM</name>
<accession>A0A9P6HL63</accession>
<gene>
    <name evidence="1" type="ORF">BJ322DRAFT_1177268</name>
</gene>
<comment type="caution">
    <text evidence="1">The sequence shown here is derived from an EMBL/GenBank/DDBJ whole genome shotgun (WGS) entry which is preliminary data.</text>
</comment>
<evidence type="ECO:0008006" key="3">
    <source>
        <dbReference type="Google" id="ProtNLM"/>
    </source>
</evidence>
<dbReference type="OrthoDB" id="3300530at2759"/>
<reference evidence="1" key="2">
    <citation type="submission" date="2020-11" db="EMBL/GenBank/DDBJ databases">
        <authorList>
            <consortium name="DOE Joint Genome Institute"/>
            <person name="Kuo A."/>
            <person name="Miyauchi S."/>
            <person name="Kiss E."/>
            <person name="Drula E."/>
            <person name="Kohler A."/>
            <person name="Sanchez-Garcia M."/>
            <person name="Andreopoulos B."/>
            <person name="Barry K.W."/>
            <person name="Bonito G."/>
            <person name="Buee M."/>
            <person name="Carver A."/>
            <person name="Chen C."/>
            <person name="Cichocki N."/>
            <person name="Clum A."/>
            <person name="Culley D."/>
            <person name="Crous P.W."/>
            <person name="Fauchery L."/>
            <person name="Girlanda M."/>
            <person name="Hayes R."/>
            <person name="Keri Z."/>
            <person name="Labutti K."/>
            <person name="Lipzen A."/>
            <person name="Lombard V."/>
            <person name="Magnuson J."/>
            <person name="Maillard F."/>
            <person name="Morin E."/>
            <person name="Murat C."/>
            <person name="Nolan M."/>
            <person name="Ohm R."/>
            <person name="Pangilinan J."/>
            <person name="Pereira M."/>
            <person name="Perotto S."/>
            <person name="Peter M."/>
            <person name="Riley R."/>
            <person name="Sitrit Y."/>
            <person name="Stielow B."/>
            <person name="Szollosi G."/>
            <person name="Zifcakova L."/>
            <person name="Stursova M."/>
            <person name="Spatafora J.W."/>
            <person name="Tedersoo L."/>
            <person name="Vaario L.-M."/>
            <person name="Yamada A."/>
            <person name="Yan M."/>
            <person name="Wang P."/>
            <person name="Xu J."/>
            <person name="Bruns T."/>
            <person name="Baldrian P."/>
            <person name="Vilgalys R."/>
            <person name="Henrissat B."/>
            <person name="Grigoriev I.V."/>
            <person name="Hibbett D."/>
            <person name="Nagy L.G."/>
            <person name="Martin F.M."/>
        </authorList>
    </citation>
    <scope>NUCLEOTIDE SEQUENCE</scope>
    <source>
        <strain evidence="1">UH-Tt-Lm1</strain>
    </source>
</reference>
<feature type="non-terminal residue" evidence="1">
    <location>
        <position position="1"/>
    </location>
</feature>
<organism evidence="1 2">
    <name type="scientific">Thelephora terrestris</name>
    <dbReference type="NCBI Taxonomy" id="56493"/>
    <lineage>
        <taxon>Eukaryota</taxon>
        <taxon>Fungi</taxon>
        <taxon>Dikarya</taxon>
        <taxon>Basidiomycota</taxon>
        <taxon>Agaricomycotina</taxon>
        <taxon>Agaricomycetes</taxon>
        <taxon>Thelephorales</taxon>
        <taxon>Thelephoraceae</taxon>
        <taxon>Thelephora</taxon>
    </lineage>
</organism>
<dbReference type="EMBL" id="WIUZ02000003">
    <property type="protein sequence ID" value="KAF9789321.1"/>
    <property type="molecule type" value="Genomic_DNA"/>
</dbReference>
<dbReference type="Proteomes" id="UP000736335">
    <property type="component" value="Unassembled WGS sequence"/>
</dbReference>
<keyword evidence="2" id="KW-1185">Reference proteome</keyword>
<evidence type="ECO:0000313" key="2">
    <source>
        <dbReference type="Proteomes" id="UP000736335"/>
    </source>
</evidence>
<dbReference type="SUPFAM" id="SSF81383">
    <property type="entry name" value="F-box domain"/>
    <property type="match status" value="1"/>
</dbReference>
<dbReference type="InterPro" id="IPR036047">
    <property type="entry name" value="F-box-like_dom_sf"/>
</dbReference>
<protein>
    <recommendedName>
        <fullName evidence="3">F-box domain-containing protein</fullName>
    </recommendedName>
</protein>
<reference evidence="1" key="1">
    <citation type="journal article" date="2020" name="Nat. Commun.">
        <title>Large-scale genome sequencing of mycorrhizal fungi provides insights into the early evolution of symbiotic traits.</title>
        <authorList>
            <person name="Miyauchi S."/>
            <person name="Kiss E."/>
            <person name="Kuo A."/>
            <person name="Drula E."/>
            <person name="Kohler A."/>
            <person name="Sanchez-Garcia M."/>
            <person name="Morin E."/>
            <person name="Andreopoulos B."/>
            <person name="Barry K.W."/>
            <person name="Bonito G."/>
            <person name="Buee M."/>
            <person name="Carver A."/>
            <person name="Chen C."/>
            <person name="Cichocki N."/>
            <person name="Clum A."/>
            <person name="Culley D."/>
            <person name="Crous P.W."/>
            <person name="Fauchery L."/>
            <person name="Girlanda M."/>
            <person name="Hayes R.D."/>
            <person name="Keri Z."/>
            <person name="LaButti K."/>
            <person name="Lipzen A."/>
            <person name="Lombard V."/>
            <person name="Magnuson J."/>
            <person name="Maillard F."/>
            <person name="Murat C."/>
            <person name="Nolan M."/>
            <person name="Ohm R.A."/>
            <person name="Pangilinan J."/>
            <person name="Pereira M.F."/>
            <person name="Perotto S."/>
            <person name="Peter M."/>
            <person name="Pfister S."/>
            <person name="Riley R."/>
            <person name="Sitrit Y."/>
            <person name="Stielow J.B."/>
            <person name="Szollosi G."/>
            <person name="Zifcakova L."/>
            <person name="Stursova M."/>
            <person name="Spatafora J.W."/>
            <person name="Tedersoo L."/>
            <person name="Vaario L.M."/>
            <person name="Yamada A."/>
            <person name="Yan M."/>
            <person name="Wang P."/>
            <person name="Xu J."/>
            <person name="Bruns T."/>
            <person name="Baldrian P."/>
            <person name="Vilgalys R."/>
            <person name="Dunand C."/>
            <person name="Henrissat B."/>
            <person name="Grigoriev I.V."/>
            <person name="Hibbett D."/>
            <person name="Nagy L.G."/>
            <person name="Martin F.M."/>
        </authorList>
    </citation>
    <scope>NUCLEOTIDE SEQUENCE</scope>
    <source>
        <strain evidence="1">UH-Tt-Lm1</strain>
    </source>
</reference>